<gene>
    <name evidence="2" type="ORF">BFP71_07190</name>
</gene>
<organism evidence="2 3">
    <name type="scientific">Roseivirga misakiensis</name>
    <dbReference type="NCBI Taxonomy" id="1563681"/>
    <lineage>
        <taxon>Bacteria</taxon>
        <taxon>Pseudomonadati</taxon>
        <taxon>Bacteroidota</taxon>
        <taxon>Cytophagia</taxon>
        <taxon>Cytophagales</taxon>
        <taxon>Roseivirgaceae</taxon>
        <taxon>Roseivirga</taxon>
    </lineage>
</organism>
<dbReference type="AlphaFoldDB" id="A0A1E5T3D1"/>
<keyword evidence="3" id="KW-1185">Reference proteome</keyword>
<keyword evidence="1" id="KW-0812">Transmembrane</keyword>
<keyword evidence="1" id="KW-0472">Membrane</keyword>
<comment type="caution">
    <text evidence="2">The sequence shown here is derived from an EMBL/GenBank/DDBJ whole genome shotgun (WGS) entry which is preliminary data.</text>
</comment>
<feature type="transmembrane region" description="Helical" evidence="1">
    <location>
        <begin position="109"/>
        <end position="133"/>
    </location>
</feature>
<feature type="transmembrane region" description="Helical" evidence="1">
    <location>
        <begin position="63"/>
        <end position="81"/>
    </location>
</feature>
<feature type="transmembrane region" description="Helical" evidence="1">
    <location>
        <begin position="30"/>
        <end position="51"/>
    </location>
</feature>
<accession>A0A1E5T3D1</accession>
<evidence type="ECO:0000313" key="3">
    <source>
        <dbReference type="Proteomes" id="UP000095552"/>
    </source>
</evidence>
<dbReference type="EMBL" id="MDGQ01000004">
    <property type="protein sequence ID" value="OEK05893.1"/>
    <property type="molecule type" value="Genomic_DNA"/>
</dbReference>
<proteinExistence type="predicted"/>
<dbReference type="STRING" id="1563681.BFP71_07190"/>
<evidence type="ECO:0000313" key="2">
    <source>
        <dbReference type="EMBL" id="OEK05893.1"/>
    </source>
</evidence>
<name>A0A1E5T3D1_9BACT</name>
<sequence length="134" mass="15528">MISKTIVKLVFSWESSLNHDDIMKAVVERLVIYFSFFVNVVFYSIVLKVIYYGRDVENSSLAHFLLFISVLITFNLSKVYFKKPIAYNVSLLKDDLLKIEPSRLKRYKLFYIAIGILGVIALPAYIVVFAVYIL</sequence>
<keyword evidence="1" id="KW-1133">Transmembrane helix</keyword>
<reference evidence="2 3" key="1">
    <citation type="submission" date="2016-08" db="EMBL/GenBank/DDBJ databases">
        <title>Draft genome of Fabibacter sp. strain SK-8.</title>
        <authorList>
            <person name="Wong S.-K."/>
            <person name="Hamasaki K."/>
            <person name="Yoshizawa S."/>
        </authorList>
    </citation>
    <scope>NUCLEOTIDE SEQUENCE [LARGE SCALE GENOMIC DNA]</scope>
    <source>
        <strain evidence="2 3">SK-8</strain>
    </source>
</reference>
<dbReference type="Proteomes" id="UP000095552">
    <property type="component" value="Unassembled WGS sequence"/>
</dbReference>
<evidence type="ECO:0000256" key="1">
    <source>
        <dbReference type="SAM" id="Phobius"/>
    </source>
</evidence>
<protein>
    <submittedName>
        <fullName evidence="2">Uncharacterized protein</fullName>
    </submittedName>
</protein>